<dbReference type="Proteomes" id="UP000693970">
    <property type="component" value="Unassembled WGS sequence"/>
</dbReference>
<dbReference type="OrthoDB" id="55324at2759"/>
<proteinExistence type="predicted"/>
<comment type="caution">
    <text evidence="2">The sequence shown here is derived from an EMBL/GenBank/DDBJ whole genome shotgun (WGS) entry which is preliminary data.</text>
</comment>
<gene>
    <name evidence="2" type="ORF">IV203_000319</name>
</gene>
<name>A0A9K3PQI8_9STRA</name>
<evidence type="ECO:0000313" key="3">
    <source>
        <dbReference type="Proteomes" id="UP000693970"/>
    </source>
</evidence>
<sequence length="394" mass="44672">MSNRDYNKTSSISIKRPLTSPNNALVVKYSWIVNLKQNPISSSFLANSSREFVRVMGTIVAVQDISPADNVLVPLLLLTTAIGAMDDGTVQQQQNSPSFKVVTLDDGTETISIWTHCSMIETLIRHQQLQQQQQQQQNSSEKGRGQHLPSDQDDPALFSYLLMGLTVDCILKLRQSASHQRWFAETLIPLHSDLIQEQQFRWILLSHQDKQHQRPSSVDCSPRYSHDYGFPTRRRHDPVHLYKLVCANAKIQQKAIIRKQEKENLWMGKRQRLHEKRRHHSGAFKVPLAKPTVKKDVTTAPATSTDSRTASNMVNQHLEKTGQSWLSTTPAATLKPTTPQEVTSSPPPPQLKGLTLENLSCVMQIPKEAVRAMTQELQMEGRIYCNGEREYLPL</sequence>
<feature type="compositionally biased region" description="Low complexity" evidence="1">
    <location>
        <begin position="328"/>
        <end position="339"/>
    </location>
</feature>
<dbReference type="AlphaFoldDB" id="A0A9K3PQI8"/>
<reference evidence="2" key="1">
    <citation type="journal article" date="2021" name="Sci. Rep.">
        <title>Diploid genomic architecture of Nitzschia inconspicua, an elite biomass production diatom.</title>
        <authorList>
            <person name="Oliver A."/>
            <person name="Podell S."/>
            <person name="Pinowska A."/>
            <person name="Traller J.C."/>
            <person name="Smith S.R."/>
            <person name="McClure R."/>
            <person name="Beliaev A."/>
            <person name="Bohutskyi P."/>
            <person name="Hill E.A."/>
            <person name="Rabines A."/>
            <person name="Zheng H."/>
            <person name="Allen L.Z."/>
            <person name="Kuo A."/>
            <person name="Grigoriev I.V."/>
            <person name="Allen A.E."/>
            <person name="Hazlebeck D."/>
            <person name="Allen E.E."/>
        </authorList>
    </citation>
    <scope>NUCLEOTIDE SEQUENCE</scope>
    <source>
        <strain evidence="2">Hildebrandi</strain>
    </source>
</reference>
<organism evidence="2 3">
    <name type="scientific">Nitzschia inconspicua</name>
    <dbReference type="NCBI Taxonomy" id="303405"/>
    <lineage>
        <taxon>Eukaryota</taxon>
        <taxon>Sar</taxon>
        <taxon>Stramenopiles</taxon>
        <taxon>Ochrophyta</taxon>
        <taxon>Bacillariophyta</taxon>
        <taxon>Bacillariophyceae</taxon>
        <taxon>Bacillariophycidae</taxon>
        <taxon>Bacillariales</taxon>
        <taxon>Bacillariaceae</taxon>
        <taxon>Nitzschia</taxon>
    </lineage>
</organism>
<accession>A0A9K3PQI8</accession>
<evidence type="ECO:0000256" key="1">
    <source>
        <dbReference type="SAM" id="MobiDB-lite"/>
    </source>
</evidence>
<feature type="region of interest" description="Disordered" evidence="1">
    <location>
        <begin position="327"/>
        <end position="351"/>
    </location>
</feature>
<evidence type="ECO:0000313" key="2">
    <source>
        <dbReference type="EMBL" id="KAG7355633.1"/>
    </source>
</evidence>
<dbReference type="EMBL" id="JAGRRH010000015">
    <property type="protein sequence ID" value="KAG7355633.1"/>
    <property type="molecule type" value="Genomic_DNA"/>
</dbReference>
<reference evidence="2" key="2">
    <citation type="submission" date="2021-04" db="EMBL/GenBank/DDBJ databases">
        <authorList>
            <person name="Podell S."/>
        </authorList>
    </citation>
    <scope>NUCLEOTIDE SEQUENCE</scope>
    <source>
        <strain evidence="2">Hildebrandi</strain>
    </source>
</reference>
<protein>
    <submittedName>
        <fullName evidence="2">Uncharacterized protein</fullName>
    </submittedName>
</protein>
<keyword evidence="3" id="KW-1185">Reference proteome</keyword>
<feature type="region of interest" description="Disordered" evidence="1">
    <location>
        <begin position="128"/>
        <end position="149"/>
    </location>
</feature>
<feature type="compositionally biased region" description="Low complexity" evidence="1">
    <location>
        <begin position="128"/>
        <end position="137"/>
    </location>
</feature>